<dbReference type="NCBIfam" id="TIGR04183">
    <property type="entry name" value="Por_Secre_tail"/>
    <property type="match status" value="1"/>
</dbReference>
<keyword evidence="1 2" id="KW-0732">Signal</keyword>
<accession>A0A7Y9C7I5</accession>
<evidence type="ECO:0000256" key="1">
    <source>
        <dbReference type="ARBA" id="ARBA00022729"/>
    </source>
</evidence>
<proteinExistence type="predicted"/>
<dbReference type="InterPro" id="IPR013517">
    <property type="entry name" value="FG-GAP"/>
</dbReference>
<dbReference type="Gene3D" id="2.130.10.130">
    <property type="entry name" value="Integrin alpha, N-terminal"/>
    <property type="match status" value="2"/>
</dbReference>
<feature type="domain" description="Secretion system C-terminal sorting" evidence="3">
    <location>
        <begin position="390"/>
        <end position="460"/>
    </location>
</feature>
<evidence type="ECO:0000259" key="3">
    <source>
        <dbReference type="Pfam" id="PF18962"/>
    </source>
</evidence>
<evidence type="ECO:0000256" key="2">
    <source>
        <dbReference type="SAM" id="SignalP"/>
    </source>
</evidence>
<feature type="chain" id="PRO_5030851337" evidence="2">
    <location>
        <begin position="21"/>
        <end position="462"/>
    </location>
</feature>
<keyword evidence="5" id="KW-1185">Reference proteome</keyword>
<dbReference type="AlphaFoldDB" id="A0A7Y9C7I5"/>
<dbReference type="RefSeq" id="WP_176006283.1">
    <property type="nucleotide sequence ID" value="NZ_JABWMI010000011.1"/>
</dbReference>
<sequence>MKQKLLFAFIISQAFFGANAQQFGSRTVLNSSLHRHSSFVFHDIDDDGDIDILATTSTGTVSSSANQVCWYKNLGNETFSARTMISSAYEDVTTVRLLDVDEDGKKDLVIGDREIGLSWIKNMGSGFFGTKQDLPYNSYLTTFEVGDMNNDGKEDIIVAQLNGDSLHFVRNTGNGTFVYDSMIYAITDNIYSIAFGDLDQDQVTDLIVSTGGTTTQKIIKFEYVNNAFVQSFIYSSPTSPYVYQSFLYDVDNDGKDDVVTGSSDCGSYWFKNFGNNVYSGITPLSMTNCNNYNFGHVADLDLDGFQDLVYFRYGQINYKNGTGIGELSTTITSITGNSAIEGEIGRTNLFDIDEDGDLDVFYSTDNEFGWFMNNASALSTPESEAVKFMVYPNPATSELNIVSIKAVDSYKIYDNAGKLVANATFSNAITDCKIDLGQLSSGFYFIDIQSGSSREIKKFVKN</sequence>
<dbReference type="PANTHER" id="PTHR44103:SF1">
    <property type="entry name" value="PROPROTEIN CONVERTASE P"/>
    <property type="match status" value="1"/>
</dbReference>
<reference evidence="4 5" key="1">
    <citation type="submission" date="2020-07" db="EMBL/GenBank/DDBJ databases">
        <authorList>
            <person name="Sun Q."/>
        </authorList>
    </citation>
    <scope>NUCLEOTIDE SEQUENCE [LARGE SCALE GENOMIC DNA]</scope>
    <source>
        <strain evidence="4 5">MAH-1</strain>
    </source>
</reference>
<gene>
    <name evidence="4" type="ORF">HZF10_11140</name>
</gene>
<dbReference type="Pfam" id="PF18962">
    <property type="entry name" value="Por_Secre_tail"/>
    <property type="match status" value="1"/>
</dbReference>
<feature type="signal peptide" evidence="2">
    <location>
        <begin position="1"/>
        <end position="20"/>
    </location>
</feature>
<dbReference type="PANTHER" id="PTHR44103">
    <property type="entry name" value="PROPROTEIN CONVERTASE P"/>
    <property type="match status" value="1"/>
</dbReference>
<dbReference type="EMBL" id="JACBJI010000004">
    <property type="protein sequence ID" value="NYA71478.1"/>
    <property type="molecule type" value="Genomic_DNA"/>
</dbReference>
<organism evidence="4 5">
    <name type="scientific">Flavobacterium agri</name>
    <dbReference type="NCBI Taxonomy" id="2743471"/>
    <lineage>
        <taxon>Bacteria</taxon>
        <taxon>Pseudomonadati</taxon>
        <taxon>Bacteroidota</taxon>
        <taxon>Flavobacteriia</taxon>
        <taxon>Flavobacteriales</taxon>
        <taxon>Flavobacteriaceae</taxon>
        <taxon>Flavobacterium</taxon>
    </lineage>
</organism>
<comment type="caution">
    <text evidence="4">The sequence shown here is derived from an EMBL/GenBank/DDBJ whole genome shotgun (WGS) entry which is preliminary data.</text>
</comment>
<dbReference type="SUPFAM" id="SSF69318">
    <property type="entry name" value="Integrin alpha N-terminal domain"/>
    <property type="match status" value="1"/>
</dbReference>
<dbReference type="Pfam" id="PF13517">
    <property type="entry name" value="FG-GAP_3"/>
    <property type="match status" value="3"/>
</dbReference>
<evidence type="ECO:0000313" key="4">
    <source>
        <dbReference type="EMBL" id="NYA71478.1"/>
    </source>
</evidence>
<protein>
    <submittedName>
        <fullName evidence="4">T9SS type A sorting domain-containing protein</fullName>
    </submittedName>
</protein>
<evidence type="ECO:0000313" key="5">
    <source>
        <dbReference type="Proteomes" id="UP000535020"/>
    </source>
</evidence>
<dbReference type="InterPro" id="IPR026444">
    <property type="entry name" value="Secre_tail"/>
</dbReference>
<dbReference type="InterPro" id="IPR028994">
    <property type="entry name" value="Integrin_alpha_N"/>
</dbReference>
<dbReference type="Proteomes" id="UP000535020">
    <property type="component" value="Unassembled WGS sequence"/>
</dbReference>
<name>A0A7Y9C7I5_9FLAO</name>